<name>A0A8D3BT77_SCOMX</name>
<dbReference type="InterPro" id="IPR003395">
    <property type="entry name" value="RecF/RecN/SMC_N"/>
</dbReference>
<evidence type="ECO:0000256" key="13">
    <source>
        <dbReference type="SAM" id="Coils"/>
    </source>
</evidence>
<evidence type="ECO:0000256" key="9">
    <source>
        <dbReference type="ARBA" id="ARBA00023054"/>
    </source>
</evidence>
<sequence>MAEPRKRQRLSQVNSSSQTSTSSVSSVAGGQRDGAGEESRFVEGSILRLSMKNFLTYDYSVVYPGPNLNMIVGANGTGKSSIVCAICLGLAGKTAILGRGDKVGLYVKRGCHKGFIEIELYKRGGNVVINREIHVENNQSLWMLNGRHCNQKTVEEEVKALHIQVSNLCQFLPQEKVGEFAKMSKIELLEATEKSVGPPQMYQYHCELKNFRNKERELENAVKEKASFLEKAKQRNERNKHDVNRYYEKKRHLDVIELLDKKKPWVEYETIRKELEDLKRERDEAKKQLSALRQAQSPMLKKIQQIDNHLKPTDTVAIKEASNKCKQKQDQLDRKHKEIEDIKQKLKLKQTEEEDHQKRIGNTRRAIDDLKAELAKVGDQPDVTPQINAINVELRQIQEDRAKIEGEKGDLRREKDNLCAERKLNDMNNMMNVKEEKLRARHRDTHAALQWLRQNRKMFDGNVFEPMMLVINVKDHRFAKYVENHIPFQDLRAFVFQRKDDMEKFMTEVRDRMNLKVNSISAPEESYSKRRPSRNIESLSRFGFFTYLREMFDAPEEVMSYLCLQYKVHDIPVGNEQTKSMIKTVIEEPYLRVLYTSEEKYIVKRSHYSNKISTSNSALQRSQYLTITVDAEQKRQLEQQMRVRHWNKRLSAGQTLHLESAVTLERRDNELLAEKKRLSELKGKKRQLEQKIILKIVYNVLMVHVTLQAFSELPNTLDEIDAMLNEERSRAECFTGLSENVRACEDEGLILTLFVSQAKERWLNPLKQLVEQINDKFSDFFRSMQCAGEVDLHTENEEEYDKYGIRIRVKFHSSTQLHELTAYHQSGGERSVSTMLYLMALQELNRCPFRVVDEINQGMDPVNERRVFDIVVRTACKETTSQYFFITPKLLQNLQYAEEMTILCVHNGAHMLPPNQWDEKTFIKRCLKRKAKA</sequence>
<dbReference type="GeneTree" id="ENSGT00990000203931"/>
<feature type="coiled-coil region" evidence="13">
    <location>
        <begin position="211"/>
        <end position="437"/>
    </location>
</feature>
<dbReference type="PANTHER" id="PTHR45916">
    <property type="entry name" value="STRUCTURAL MAINTENANCE OF CHROMOSOMES PROTEIN 5"/>
    <property type="match status" value="1"/>
</dbReference>
<dbReference type="GO" id="GO:0003697">
    <property type="term" value="F:single-stranded DNA binding"/>
    <property type="evidence" value="ECO:0007669"/>
    <property type="project" value="TreeGrafter"/>
</dbReference>
<evidence type="ECO:0000256" key="11">
    <source>
        <dbReference type="ARBA" id="ARBA00054513"/>
    </source>
</evidence>
<organism evidence="16 17">
    <name type="scientific">Scophthalmus maximus</name>
    <name type="common">Turbot</name>
    <name type="synonym">Psetta maxima</name>
    <dbReference type="NCBI Taxonomy" id="52904"/>
    <lineage>
        <taxon>Eukaryota</taxon>
        <taxon>Metazoa</taxon>
        <taxon>Chordata</taxon>
        <taxon>Craniata</taxon>
        <taxon>Vertebrata</taxon>
        <taxon>Euteleostomi</taxon>
        <taxon>Actinopterygii</taxon>
        <taxon>Neopterygii</taxon>
        <taxon>Teleostei</taxon>
        <taxon>Neoteleostei</taxon>
        <taxon>Acanthomorphata</taxon>
        <taxon>Carangaria</taxon>
        <taxon>Pleuronectiformes</taxon>
        <taxon>Pleuronectoidei</taxon>
        <taxon>Scophthalmidae</taxon>
        <taxon>Scophthalmus</taxon>
    </lineage>
</organism>
<dbReference type="GO" id="GO:0005634">
    <property type="term" value="C:nucleus"/>
    <property type="evidence" value="ECO:0007669"/>
    <property type="project" value="UniProtKB-SubCell"/>
</dbReference>
<dbReference type="PANTHER" id="PTHR45916:SF1">
    <property type="entry name" value="STRUCTURAL MAINTENANCE OF CHROMOSOMES PROTEIN 5"/>
    <property type="match status" value="1"/>
</dbReference>
<evidence type="ECO:0000256" key="3">
    <source>
        <dbReference type="ARBA" id="ARBA00010171"/>
    </source>
</evidence>
<comment type="similarity">
    <text evidence="3">Belongs to the SMC family. SMC5 subfamily.</text>
</comment>
<keyword evidence="7" id="KW-0067">ATP-binding</keyword>
<evidence type="ECO:0000256" key="7">
    <source>
        <dbReference type="ARBA" id="ARBA00022840"/>
    </source>
</evidence>
<dbReference type="Ensembl" id="ENSSMAT00000036048.1">
    <property type="protein sequence ID" value="ENSSMAP00000038235.1"/>
    <property type="gene ID" value="ENSSMAG00000019316.2"/>
</dbReference>
<evidence type="ECO:0000256" key="10">
    <source>
        <dbReference type="ARBA" id="ARBA00023242"/>
    </source>
</evidence>
<reference evidence="16" key="1">
    <citation type="submission" date="2023-05" db="EMBL/GenBank/DDBJ databases">
        <title>High-quality long-read genome of Scophthalmus maximus.</title>
        <authorList>
            <person name="Lien S."/>
            <person name="Martinez P."/>
        </authorList>
    </citation>
    <scope>NUCLEOTIDE SEQUENCE [LARGE SCALE GENOMIC DNA]</scope>
</reference>
<accession>A0A8D3BT77</accession>
<evidence type="ECO:0000256" key="2">
    <source>
        <dbReference type="ARBA" id="ARBA00004574"/>
    </source>
</evidence>
<proteinExistence type="inferred from homology"/>
<evidence type="ECO:0000256" key="14">
    <source>
        <dbReference type="SAM" id="MobiDB-lite"/>
    </source>
</evidence>
<dbReference type="Gene3D" id="3.40.50.300">
    <property type="entry name" value="P-loop containing nucleotide triphosphate hydrolases"/>
    <property type="match status" value="2"/>
</dbReference>
<gene>
    <name evidence="16" type="primary">smc5</name>
</gene>
<feature type="region of interest" description="Disordered" evidence="14">
    <location>
        <begin position="1"/>
        <end position="36"/>
    </location>
</feature>
<dbReference type="GO" id="GO:0000724">
    <property type="term" value="P:double-strand break repair via homologous recombination"/>
    <property type="evidence" value="ECO:0007669"/>
    <property type="project" value="TreeGrafter"/>
</dbReference>
<evidence type="ECO:0000256" key="4">
    <source>
        <dbReference type="ARBA" id="ARBA00018687"/>
    </source>
</evidence>
<dbReference type="Proteomes" id="UP000694558">
    <property type="component" value="Chromosome 11"/>
</dbReference>
<evidence type="ECO:0000256" key="8">
    <source>
        <dbReference type="ARBA" id="ARBA00022895"/>
    </source>
</evidence>
<evidence type="ECO:0000259" key="15">
    <source>
        <dbReference type="Pfam" id="PF02463"/>
    </source>
</evidence>
<evidence type="ECO:0000256" key="1">
    <source>
        <dbReference type="ARBA" id="ARBA00004123"/>
    </source>
</evidence>
<dbReference type="Pfam" id="PF02463">
    <property type="entry name" value="SMC_N"/>
    <property type="match status" value="1"/>
</dbReference>
<keyword evidence="9 13" id="KW-0175">Coiled coil</keyword>
<evidence type="ECO:0000313" key="17">
    <source>
        <dbReference type="Proteomes" id="UP000694558"/>
    </source>
</evidence>
<dbReference type="FunFam" id="3.40.50.300:FF:001301">
    <property type="entry name" value="Structural maintenance of chromosomes 5"/>
    <property type="match status" value="1"/>
</dbReference>
<evidence type="ECO:0000256" key="5">
    <source>
        <dbReference type="ARBA" id="ARBA00022454"/>
    </source>
</evidence>
<keyword evidence="6" id="KW-0547">Nucleotide-binding</keyword>
<keyword evidence="8" id="KW-0779">Telomere</keyword>
<comment type="function">
    <text evidence="11">Core component of the SMC5-SMC6 complex, a complex involved in repair of DNA double-strand breaks by homologous recombination. The complex may promote sister chromatid homologous recombination by recruiting the SMC1-SMC3 cohesin complex to double-strand breaks. The complex is required for telomere maintenance via recombination and mediates sumoylation of shelterin complex (telosome) components. Required for sister chromatid cohesion during prometaphase and mitotic progression; the function seems to be independent of SMC6.</text>
</comment>
<dbReference type="GO" id="GO:0030915">
    <property type="term" value="C:Smc5-Smc6 complex"/>
    <property type="evidence" value="ECO:0007669"/>
    <property type="project" value="TreeGrafter"/>
</dbReference>
<dbReference type="AlphaFoldDB" id="A0A8D3BT77"/>
<evidence type="ECO:0000256" key="6">
    <source>
        <dbReference type="ARBA" id="ARBA00022741"/>
    </source>
</evidence>
<dbReference type="FunFam" id="3.40.50.300:FF:000793">
    <property type="entry name" value="Structural maintenance of chromosomes protein 5"/>
    <property type="match status" value="1"/>
</dbReference>
<feature type="compositionally biased region" description="Low complexity" evidence="14">
    <location>
        <begin position="11"/>
        <end position="27"/>
    </location>
</feature>
<reference evidence="16" key="2">
    <citation type="submission" date="2025-08" db="UniProtKB">
        <authorList>
            <consortium name="Ensembl"/>
        </authorList>
    </citation>
    <scope>IDENTIFICATION</scope>
</reference>
<dbReference type="GO" id="GO:0000781">
    <property type="term" value="C:chromosome, telomeric region"/>
    <property type="evidence" value="ECO:0007669"/>
    <property type="project" value="UniProtKB-SubCell"/>
</dbReference>
<dbReference type="GO" id="GO:0005524">
    <property type="term" value="F:ATP binding"/>
    <property type="evidence" value="ECO:0007669"/>
    <property type="project" value="UniProtKB-KW"/>
</dbReference>
<dbReference type="InterPro" id="IPR027417">
    <property type="entry name" value="P-loop_NTPase"/>
</dbReference>
<comment type="subunit">
    <text evidence="12">Forms a heterodimer with smc6. Component of the SMC5-SMC6 complex which consists at least of smc5, smc6, nsmce2, nsmce1 and nsmce4a.</text>
</comment>
<comment type="subcellular location">
    <subcellularLocation>
        <location evidence="2">Chromosome</location>
        <location evidence="2">Telomere</location>
    </subcellularLocation>
    <subcellularLocation>
        <location evidence="1">Nucleus</location>
    </subcellularLocation>
</comment>
<dbReference type="SUPFAM" id="SSF52540">
    <property type="entry name" value="P-loop containing nucleoside triphosphate hydrolases"/>
    <property type="match status" value="2"/>
</dbReference>
<evidence type="ECO:0000256" key="12">
    <source>
        <dbReference type="ARBA" id="ARBA00063886"/>
    </source>
</evidence>
<keyword evidence="5" id="KW-0158">Chromosome</keyword>
<feature type="domain" description="RecF/RecN/SMC N-terminal" evidence="15">
    <location>
        <begin position="46"/>
        <end position="889"/>
    </location>
</feature>
<protein>
    <recommendedName>
        <fullName evidence="4">Structural maintenance of chromosomes protein 5</fullName>
    </recommendedName>
</protein>
<evidence type="ECO:0000313" key="16">
    <source>
        <dbReference type="Ensembl" id="ENSSMAP00000038235.1"/>
    </source>
</evidence>
<keyword evidence="10" id="KW-0539">Nucleus</keyword>